<protein>
    <submittedName>
        <fullName evidence="5">Myosin I</fullName>
    </submittedName>
</protein>
<dbReference type="GO" id="GO:0007015">
    <property type="term" value="P:actin filament organization"/>
    <property type="evidence" value="ECO:0007669"/>
    <property type="project" value="TreeGrafter"/>
</dbReference>
<dbReference type="GO" id="GO:0016020">
    <property type="term" value="C:membrane"/>
    <property type="evidence" value="ECO:0007669"/>
    <property type="project" value="TreeGrafter"/>
</dbReference>
<dbReference type="AlphaFoldDB" id="A0AAD5MNK9"/>
<keyword evidence="2" id="KW-0067">ATP-binding</keyword>
<dbReference type="PRINTS" id="PR00193">
    <property type="entry name" value="MYOSINHEAVY"/>
</dbReference>
<evidence type="ECO:0000256" key="2">
    <source>
        <dbReference type="ARBA" id="ARBA00022840"/>
    </source>
</evidence>
<dbReference type="GO" id="GO:0016459">
    <property type="term" value="C:myosin complex"/>
    <property type="evidence" value="ECO:0007669"/>
    <property type="project" value="InterPro"/>
</dbReference>
<dbReference type="EMBL" id="JAHQIW010003537">
    <property type="protein sequence ID" value="KAJ1359058.1"/>
    <property type="molecule type" value="Genomic_DNA"/>
</dbReference>
<dbReference type="GO" id="GO:0005737">
    <property type="term" value="C:cytoplasm"/>
    <property type="evidence" value="ECO:0007669"/>
    <property type="project" value="TreeGrafter"/>
</dbReference>
<keyword evidence="6" id="KW-1185">Reference proteome</keyword>
<dbReference type="PANTHER" id="PTHR13140">
    <property type="entry name" value="MYOSIN"/>
    <property type="match status" value="1"/>
</dbReference>
<reference evidence="5" key="1">
    <citation type="submission" date="2021-06" db="EMBL/GenBank/DDBJ databases">
        <title>Parelaphostrongylus tenuis whole genome reference sequence.</title>
        <authorList>
            <person name="Garwood T.J."/>
            <person name="Larsen P.A."/>
            <person name="Fountain-Jones N.M."/>
            <person name="Garbe J.R."/>
            <person name="Macchietto M.G."/>
            <person name="Kania S.A."/>
            <person name="Gerhold R.W."/>
            <person name="Richards J.E."/>
            <person name="Wolf T.M."/>
        </authorList>
    </citation>
    <scope>NUCLEOTIDE SEQUENCE</scope>
    <source>
        <strain evidence="5">MNPRO001-30</strain>
        <tissue evidence="5">Meninges</tissue>
    </source>
</reference>
<proteinExistence type="predicted"/>
<evidence type="ECO:0000259" key="4">
    <source>
        <dbReference type="Pfam" id="PF00063"/>
    </source>
</evidence>
<keyword evidence="3" id="KW-0009">Actin-binding</keyword>
<evidence type="ECO:0000256" key="1">
    <source>
        <dbReference type="ARBA" id="ARBA00022741"/>
    </source>
</evidence>
<comment type="caution">
    <text evidence="5">The sequence shown here is derived from an EMBL/GenBank/DDBJ whole genome shotgun (WGS) entry which is preliminary data.</text>
</comment>
<dbReference type="InterPro" id="IPR027417">
    <property type="entry name" value="P-loop_NTPase"/>
</dbReference>
<dbReference type="InterPro" id="IPR001609">
    <property type="entry name" value="Myosin_head_motor_dom-like"/>
</dbReference>
<organism evidence="5 6">
    <name type="scientific">Parelaphostrongylus tenuis</name>
    <name type="common">Meningeal worm</name>
    <dbReference type="NCBI Taxonomy" id="148309"/>
    <lineage>
        <taxon>Eukaryota</taxon>
        <taxon>Metazoa</taxon>
        <taxon>Ecdysozoa</taxon>
        <taxon>Nematoda</taxon>
        <taxon>Chromadorea</taxon>
        <taxon>Rhabditida</taxon>
        <taxon>Rhabditina</taxon>
        <taxon>Rhabditomorpha</taxon>
        <taxon>Strongyloidea</taxon>
        <taxon>Metastrongylidae</taxon>
        <taxon>Parelaphostrongylus</taxon>
    </lineage>
</organism>
<evidence type="ECO:0000256" key="3">
    <source>
        <dbReference type="ARBA" id="ARBA00023203"/>
    </source>
</evidence>
<dbReference type="GO" id="GO:0005524">
    <property type="term" value="F:ATP binding"/>
    <property type="evidence" value="ECO:0007669"/>
    <property type="project" value="UniProtKB-KW"/>
</dbReference>
<feature type="domain" description="Myosin motor" evidence="4">
    <location>
        <begin position="10"/>
        <end position="99"/>
    </location>
</feature>
<accession>A0AAD5MNK9</accession>
<evidence type="ECO:0000313" key="5">
    <source>
        <dbReference type="EMBL" id="KAJ1359058.1"/>
    </source>
</evidence>
<dbReference type="Gene3D" id="1.20.58.530">
    <property type="match status" value="1"/>
</dbReference>
<evidence type="ECO:0000313" key="6">
    <source>
        <dbReference type="Proteomes" id="UP001196413"/>
    </source>
</evidence>
<dbReference type="Proteomes" id="UP001196413">
    <property type="component" value="Unassembled WGS sequence"/>
</dbReference>
<gene>
    <name evidence="5" type="primary">MYO5</name>
    <name evidence="5" type="ORF">KIN20_017676</name>
</gene>
<dbReference type="GO" id="GO:0000146">
    <property type="term" value="F:microfilament motor activity"/>
    <property type="evidence" value="ECO:0007669"/>
    <property type="project" value="TreeGrafter"/>
</dbReference>
<dbReference type="Pfam" id="PF00063">
    <property type="entry name" value="Myosin_head"/>
    <property type="match status" value="1"/>
</dbReference>
<dbReference type="SUPFAM" id="SSF52540">
    <property type="entry name" value="P-loop containing nucleoside triphosphate hydrolases"/>
    <property type="match status" value="1"/>
</dbReference>
<dbReference type="PANTHER" id="PTHR13140:SF706">
    <property type="entry name" value="DILUTE CLASS UNCONVENTIONAL MYOSIN, ISOFORM C"/>
    <property type="match status" value="1"/>
</dbReference>
<keyword evidence="1" id="KW-0547">Nucleotide-binding</keyword>
<sequence>MLAWRSGVLHFETPYVTSFEQFHINYANEKLQQYYKQSLIPQTKASNKSFVQLEQEEYGHDGITCFRIDYYGKRPTIDMIELKSGPFEYFDEKCKVYKALLPSPYIIFMSNANIVMTSV</sequence>
<dbReference type="GO" id="GO:0051015">
    <property type="term" value="F:actin filament binding"/>
    <property type="evidence" value="ECO:0007669"/>
    <property type="project" value="TreeGrafter"/>
</dbReference>
<name>A0AAD5MNK9_PARTN</name>